<evidence type="ECO:0000256" key="1">
    <source>
        <dbReference type="ARBA" id="ARBA00004127"/>
    </source>
</evidence>
<dbReference type="InterPro" id="IPR004316">
    <property type="entry name" value="SWEET_rpt"/>
</dbReference>
<accession>A0A803L2Q9</accession>
<dbReference type="GO" id="GO:0051119">
    <property type="term" value="F:sugar transmembrane transporter activity"/>
    <property type="evidence" value="ECO:0007669"/>
    <property type="project" value="InterPro"/>
</dbReference>
<keyword evidence="5 9" id="KW-0812">Transmembrane</keyword>
<dbReference type="RefSeq" id="XP_021764612.1">
    <property type="nucleotide sequence ID" value="XM_021908920.1"/>
</dbReference>
<dbReference type="PANTHER" id="PTHR10791:SF28">
    <property type="entry name" value="BIDIRECTIONAL SUGAR TRANSPORTER SWEET3"/>
    <property type="match status" value="1"/>
</dbReference>
<feature type="transmembrane region" description="Helical" evidence="9">
    <location>
        <begin position="131"/>
        <end position="152"/>
    </location>
</feature>
<keyword evidence="4 9" id="KW-0762">Sugar transport</keyword>
<proteinExistence type="inferred from homology"/>
<protein>
    <recommendedName>
        <fullName evidence="9">Bidirectional sugar transporter SWEET</fullName>
    </recommendedName>
</protein>
<keyword evidence="6" id="KW-0677">Repeat</keyword>
<dbReference type="GO" id="GO:0005886">
    <property type="term" value="C:plasma membrane"/>
    <property type="evidence" value="ECO:0007669"/>
    <property type="project" value="UniProtKB-SubCell"/>
</dbReference>
<evidence type="ECO:0000256" key="7">
    <source>
        <dbReference type="ARBA" id="ARBA00022989"/>
    </source>
</evidence>
<feature type="transmembrane region" description="Helical" evidence="9">
    <location>
        <begin position="6"/>
        <end position="28"/>
    </location>
</feature>
<sequence>MGDKLRIAVGILGNLASALLYASPILTFSTVIKKKSTQGFSYVPYSVALLNALIYTWYSLPIVSKGWENFSLITVNGLGFLLESSYVLVYLFFSSPKGKVKVAAVTLTFLALFVATALISAFLLHDHHKRKVFVGSTGLITSTALYGAPLIAVKQVITTKSVEFMPFSLSLFTLLASCFWGAYGLLSHDLFIMSPNLVGILFGILQLVVYWKYKGRGIEEDTNKWDIEKNKEKPKQVQQLVTEDETKSKN</sequence>
<dbReference type="GO" id="GO:0051260">
    <property type="term" value="P:protein homooligomerization"/>
    <property type="evidence" value="ECO:0007669"/>
    <property type="project" value="UniProtKB-ARBA"/>
</dbReference>
<dbReference type="Proteomes" id="UP000596660">
    <property type="component" value="Unplaced"/>
</dbReference>
<evidence type="ECO:0000256" key="4">
    <source>
        <dbReference type="ARBA" id="ARBA00022597"/>
    </source>
</evidence>
<evidence type="ECO:0000256" key="3">
    <source>
        <dbReference type="ARBA" id="ARBA00022448"/>
    </source>
</evidence>
<keyword evidence="3 9" id="KW-0813">Transport</keyword>
<feature type="transmembrane region" description="Helical" evidence="9">
    <location>
        <begin position="40"/>
        <end position="58"/>
    </location>
</feature>
<name>A0A803L2Q9_CHEQI</name>
<dbReference type="KEGG" id="cqi:110729202"/>
<feature type="transmembrane region" description="Helical" evidence="9">
    <location>
        <begin position="164"/>
        <end position="186"/>
    </location>
</feature>
<dbReference type="GO" id="GO:0012505">
    <property type="term" value="C:endomembrane system"/>
    <property type="evidence" value="ECO:0007669"/>
    <property type="project" value="UniProtKB-SubCell"/>
</dbReference>
<comment type="subcellular location">
    <subcellularLocation>
        <location evidence="9">Cell membrane</location>
        <topology evidence="9">Multi-pass membrane protein</topology>
    </subcellularLocation>
    <subcellularLocation>
        <location evidence="1">Endomembrane system</location>
        <topology evidence="1">Multi-pass membrane protein</topology>
    </subcellularLocation>
</comment>
<dbReference type="OrthoDB" id="409725at2759"/>
<evidence type="ECO:0000256" key="5">
    <source>
        <dbReference type="ARBA" id="ARBA00022692"/>
    </source>
</evidence>
<dbReference type="Gene3D" id="1.20.1280.290">
    <property type="match status" value="2"/>
</dbReference>
<feature type="transmembrane region" description="Helical" evidence="9">
    <location>
        <begin position="105"/>
        <end position="125"/>
    </location>
</feature>
<feature type="transmembrane region" description="Helical" evidence="9">
    <location>
        <begin position="70"/>
        <end position="93"/>
    </location>
</feature>
<evidence type="ECO:0000313" key="10">
    <source>
        <dbReference type="EnsemblPlants" id="AUR62006148-RA:cds"/>
    </source>
</evidence>
<dbReference type="Pfam" id="PF03083">
    <property type="entry name" value="MtN3_slv"/>
    <property type="match status" value="2"/>
</dbReference>
<comment type="similarity">
    <text evidence="2 9">Belongs to the SWEET sugar transporter family.</text>
</comment>
<reference evidence="10" key="2">
    <citation type="submission" date="2021-03" db="UniProtKB">
        <authorList>
            <consortium name="EnsemblPlants"/>
        </authorList>
    </citation>
    <scope>IDENTIFICATION</scope>
</reference>
<dbReference type="OMA" id="CSLWLRY"/>
<evidence type="ECO:0000313" key="11">
    <source>
        <dbReference type="Proteomes" id="UP000596660"/>
    </source>
</evidence>
<dbReference type="InterPro" id="IPR047664">
    <property type="entry name" value="SWEET"/>
</dbReference>
<dbReference type="AlphaFoldDB" id="A0A803L2Q9"/>
<organism evidence="10 11">
    <name type="scientific">Chenopodium quinoa</name>
    <name type="common">Quinoa</name>
    <dbReference type="NCBI Taxonomy" id="63459"/>
    <lineage>
        <taxon>Eukaryota</taxon>
        <taxon>Viridiplantae</taxon>
        <taxon>Streptophyta</taxon>
        <taxon>Embryophyta</taxon>
        <taxon>Tracheophyta</taxon>
        <taxon>Spermatophyta</taxon>
        <taxon>Magnoliopsida</taxon>
        <taxon>eudicotyledons</taxon>
        <taxon>Gunneridae</taxon>
        <taxon>Pentapetalae</taxon>
        <taxon>Caryophyllales</taxon>
        <taxon>Chenopodiaceae</taxon>
        <taxon>Chenopodioideae</taxon>
        <taxon>Atripliceae</taxon>
        <taxon>Chenopodium</taxon>
    </lineage>
</organism>
<evidence type="ECO:0000256" key="6">
    <source>
        <dbReference type="ARBA" id="ARBA00022737"/>
    </source>
</evidence>
<dbReference type="EnsemblPlants" id="AUR62006148-RA">
    <property type="protein sequence ID" value="AUR62006148-RA:cds"/>
    <property type="gene ID" value="AUR62006148"/>
</dbReference>
<dbReference type="GeneID" id="110729202"/>
<dbReference type="FunFam" id="1.20.1280.290:FF:000002">
    <property type="entry name" value="Bidirectional sugar transporter SWEET"/>
    <property type="match status" value="1"/>
</dbReference>
<keyword evidence="8 9" id="KW-0472">Membrane</keyword>
<dbReference type="SMR" id="A0A803L2Q9"/>
<comment type="function">
    <text evidence="9">Mediates both low-affinity uptake and efflux of sugar across the membrane.</text>
</comment>
<evidence type="ECO:0000256" key="9">
    <source>
        <dbReference type="RuleBase" id="RU910715"/>
    </source>
</evidence>
<dbReference type="Gramene" id="AUR62006148-RA">
    <property type="protein sequence ID" value="AUR62006148-RA:cds"/>
    <property type="gene ID" value="AUR62006148"/>
</dbReference>
<evidence type="ECO:0000256" key="8">
    <source>
        <dbReference type="ARBA" id="ARBA00023136"/>
    </source>
</evidence>
<dbReference type="PANTHER" id="PTHR10791">
    <property type="entry name" value="RAG1-ACTIVATING PROTEIN 1"/>
    <property type="match status" value="1"/>
</dbReference>
<keyword evidence="7 9" id="KW-1133">Transmembrane helix</keyword>
<gene>
    <name evidence="10" type="primary">LOC110729202</name>
</gene>
<feature type="transmembrane region" description="Helical" evidence="9">
    <location>
        <begin position="192"/>
        <end position="211"/>
    </location>
</feature>
<reference evidence="10" key="1">
    <citation type="journal article" date="2017" name="Nature">
        <title>The genome of Chenopodium quinoa.</title>
        <authorList>
            <person name="Jarvis D.E."/>
            <person name="Ho Y.S."/>
            <person name="Lightfoot D.J."/>
            <person name="Schmoeckel S.M."/>
            <person name="Li B."/>
            <person name="Borm T.J.A."/>
            <person name="Ohyanagi H."/>
            <person name="Mineta K."/>
            <person name="Michell C.T."/>
            <person name="Saber N."/>
            <person name="Kharbatia N.M."/>
            <person name="Rupper R.R."/>
            <person name="Sharp A.R."/>
            <person name="Dally N."/>
            <person name="Boughton B.A."/>
            <person name="Woo Y.H."/>
            <person name="Gao G."/>
            <person name="Schijlen E.G.W.M."/>
            <person name="Guo X."/>
            <person name="Momin A.A."/>
            <person name="Negrao S."/>
            <person name="Al-Babili S."/>
            <person name="Gehring C."/>
            <person name="Roessner U."/>
            <person name="Jung C."/>
            <person name="Murphy K."/>
            <person name="Arold S.T."/>
            <person name="Gojobori T."/>
            <person name="van der Linden C.G."/>
            <person name="van Loo E.N."/>
            <person name="Jellen E.N."/>
            <person name="Maughan P.J."/>
            <person name="Tester M."/>
        </authorList>
    </citation>
    <scope>NUCLEOTIDE SEQUENCE [LARGE SCALE GENOMIC DNA]</scope>
    <source>
        <strain evidence="10">cv. PI 614886</strain>
    </source>
</reference>
<dbReference type="FunFam" id="1.20.1280.290:FF:000001">
    <property type="entry name" value="Bidirectional sugar transporter SWEET"/>
    <property type="match status" value="1"/>
</dbReference>
<keyword evidence="11" id="KW-1185">Reference proteome</keyword>
<evidence type="ECO:0000256" key="2">
    <source>
        <dbReference type="ARBA" id="ARBA00007809"/>
    </source>
</evidence>